<dbReference type="AlphaFoldDB" id="A0A315YR24"/>
<sequence length="76" mass="8936">MDKVHEQKFNFVRHELLQLLRAIDRDILKAEYEILDDEIEIVTVYWLTSEGYSSDRKINVTGDSLSALARDVLKRI</sequence>
<evidence type="ECO:0000313" key="2">
    <source>
        <dbReference type="Proteomes" id="UP000245720"/>
    </source>
</evidence>
<dbReference type="RefSeq" id="WP_109725512.1">
    <property type="nucleotide sequence ID" value="NZ_QGDI01000002.1"/>
</dbReference>
<name>A0A315YR24_RUMFL</name>
<organism evidence="1 2">
    <name type="scientific">Ruminococcus flavefaciens</name>
    <dbReference type="NCBI Taxonomy" id="1265"/>
    <lineage>
        <taxon>Bacteria</taxon>
        <taxon>Bacillati</taxon>
        <taxon>Bacillota</taxon>
        <taxon>Clostridia</taxon>
        <taxon>Eubacteriales</taxon>
        <taxon>Oscillospiraceae</taxon>
        <taxon>Ruminococcus</taxon>
    </lineage>
</organism>
<reference evidence="1 2" key="1">
    <citation type="submission" date="2018-05" db="EMBL/GenBank/DDBJ databases">
        <title>The Hungate 1000. A catalogue of reference genomes from the rumen microbiome.</title>
        <authorList>
            <person name="Kelly W."/>
        </authorList>
    </citation>
    <scope>NUCLEOTIDE SEQUENCE [LARGE SCALE GENOMIC DNA]</scope>
    <source>
        <strain evidence="1 2">SAb67</strain>
    </source>
</reference>
<comment type="caution">
    <text evidence="1">The sequence shown here is derived from an EMBL/GenBank/DDBJ whole genome shotgun (WGS) entry which is preliminary data.</text>
</comment>
<dbReference type="Proteomes" id="UP000245720">
    <property type="component" value="Unassembled WGS sequence"/>
</dbReference>
<protein>
    <submittedName>
        <fullName evidence="1">Uncharacterized protein</fullName>
    </submittedName>
</protein>
<evidence type="ECO:0000313" key="1">
    <source>
        <dbReference type="EMBL" id="PWJ14638.1"/>
    </source>
</evidence>
<dbReference type="EMBL" id="QGDI01000002">
    <property type="protein sequence ID" value="PWJ14638.1"/>
    <property type="molecule type" value="Genomic_DNA"/>
</dbReference>
<gene>
    <name evidence="1" type="ORF">IE37_00623</name>
</gene>
<proteinExistence type="predicted"/>
<accession>A0A315YR24</accession>